<organism evidence="1 2">
    <name type="scientific">Kitasatospora putterlickiae</name>
    <dbReference type="NCBI Taxonomy" id="221725"/>
    <lineage>
        <taxon>Bacteria</taxon>
        <taxon>Bacillati</taxon>
        <taxon>Actinomycetota</taxon>
        <taxon>Actinomycetes</taxon>
        <taxon>Kitasatosporales</taxon>
        <taxon>Streptomycetaceae</taxon>
        <taxon>Kitasatospora</taxon>
    </lineage>
</organism>
<gene>
    <name evidence="1" type="ORF">GCM10009639_14630</name>
</gene>
<comment type="caution">
    <text evidence="1">The sequence shown here is derived from an EMBL/GenBank/DDBJ whole genome shotgun (WGS) entry which is preliminary data.</text>
</comment>
<dbReference type="Proteomes" id="UP001499863">
    <property type="component" value="Unassembled WGS sequence"/>
</dbReference>
<keyword evidence="2" id="KW-1185">Reference proteome</keyword>
<accession>A0ABP4IJW9</accession>
<proteinExistence type="predicted"/>
<protein>
    <submittedName>
        <fullName evidence="1">Uncharacterized protein</fullName>
    </submittedName>
</protein>
<dbReference type="EMBL" id="BAAAKJ010000068">
    <property type="protein sequence ID" value="GAA1388305.1"/>
    <property type="molecule type" value="Genomic_DNA"/>
</dbReference>
<reference evidence="2" key="1">
    <citation type="journal article" date="2019" name="Int. J. Syst. Evol. Microbiol.">
        <title>The Global Catalogue of Microorganisms (GCM) 10K type strain sequencing project: providing services to taxonomists for standard genome sequencing and annotation.</title>
        <authorList>
            <consortium name="The Broad Institute Genomics Platform"/>
            <consortium name="The Broad Institute Genome Sequencing Center for Infectious Disease"/>
            <person name="Wu L."/>
            <person name="Ma J."/>
        </authorList>
    </citation>
    <scope>NUCLEOTIDE SEQUENCE [LARGE SCALE GENOMIC DNA]</scope>
    <source>
        <strain evidence="2">JCM 12393</strain>
    </source>
</reference>
<evidence type="ECO:0000313" key="1">
    <source>
        <dbReference type="EMBL" id="GAA1388305.1"/>
    </source>
</evidence>
<evidence type="ECO:0000313" key="2">
    <source>
        <dbReference type="Proteomes" id="UP001499863"/>
    </source>
</evidence>
<sequence>MAEEVGQMDGWLEQDAVSAVTGQMCSSPQLCAQPGQLAAEPGEAEGGWRGFVGRRDLGDGGVGQMVISERKQMVSDAVCVASGREPCVAEVGSVEILVRMNGHRVKASAGR</sequence>
<name>A0ABP4IJW9_9ACTN</name>